<accession>A0ABS2MY25</accession>
<feature type="transmembrane region" description="Helical" evidence="1">
    <location>
        <begin position="51"/>
        <end position="69"/>
    </location>
</feature>
<dbReference type="EMBL" id="JAFBDR010000005">
    <property type="protein sequence ID" value="MBM7570777.1"/>
    <property type="molecule type" value="Genomic_DNA"/>
</dbReference>
<keyword evidence="1" id="KW-1133">Transmembrane helix</keyword>
<comment type="caution">
    <text evidence="2">The sequence shown here is derived from an EMBL/GenBank/DDBJ whole genome shotgun (WGS) entry which is preliminary data.</text>
</comment>
<sequence>MKKIIIGVSGIIASAIVYGFYHLSVSILFYGTTPWESTFNQYWHYVQKTSGVIPLFISISLFVVGVIFIRDGLRGDSN</sequence>
<keyword evidence="3" id="KW-1185">Reference proteome</keyword>
<proteinExistence type="predicted"/>
<keyword evidence="1" id="KW-0472">Membrane</keyword>
<feature type="transmembrane region" description="Helical" evidence="1">
    <location>
        <begin position="7"/>
        <end position="31"/>
    </location>
</feature>
<dbReference type="Proteomes" id="UP001296943">
    <property type="component" value="Unassembled WGS sequence"/>
</dbReference>
<gene>
    <name evidence="2" type="ORF">JOC48_001255</name>
</gene>
<organism evidence="2 3">
    <name type="scientific">Aquibacillus albus</name>
    <dbReference type="NCBI Taxonomy" id="1168171"/>
    <lineage>
        <taxon>Bacteria</taxon>
        <taxon>Bacillati</taxon>
        <taxon>Bacillota</taxon>
        <taxon>Bacilli</taxon>
        <taxon>Bacillales</taxon>
        <taxon>Bacillaceae</taxon>
        <taxon>Aquibacillus</taxon>
    </lineage>
</organism>
<evidence type="ECO:0000256" key="1">
    <source>
        <dbReference type="SAM" id="Phobius"/>
    </source>
</evidence>
<protein>
    <submittedName>
        <fullName evidence="2">Uncharacterized membrane protein YidH (DUF202 family)</fullName>
    </submittedName>
</protein>
<evidence type="ECO:0000313" key="3">
    <source>
        <dbReference type="Proteomes" id="UP001296943"/>
    </source>
</evidence>
<dbReference type="RefSeq" id="WP_204498193.1">
    <property type="nucleotide sequence ID" value="NZ_JAFBDR010000005.1"/>
</dbReference>
<evidence type="ECO:0000313" key="2">
    <source>
        <dbReference type="EMBL" id="MBM7570777.1"/>
    </source>
</evidence>
<keyword evidence="1" id="KW-0812">Transmembrane</keyword>
<reference evidence="2 3" key="1">
    <citation type="submission" date="2021-01" db="EMBL/GenBank/DDBJ databases">
        <title>Genomic Encyclopedia of Type Strains, Phase IV (KMG-IV): sequencing the most valuable type-strain genomes for metagenomic binning, comparative biology and taxonomic classification.</title>
        <authorList>
            <person name="Goeker M."/>
        </authorList>
    </citation>
    <scope>NUCLEOTIDE SEQUENCE [LARGE SCALE GENOMIC DNA]</scope>
    <source>
        <strain evidence="2 3">DSM 23711</strain>
    </source>
</reference>
<name>A0ABS2MY25_9BACI</name>